<name>A0ACC2GKQ6_DALPE</name>
<reference evidence="1" key="1">
    <citation type="submission" date="2021-05" db="EMBL/GenBank/DDBJ databases">
        <authorList>
            <person name="Pan Q."/>
            <person name="Jouanno E."/>
            <person name="Zahm M."/>
            <person name="Klopp C."/>
            <person name="Cabau C."/>
            <person name="Louis A."/>
            <person name="Berthelot C."/>
            <person name="Parey E."/>
            <person name="Roest Crollius H."/>
            <person name="Montfort J."/>
            <person name="Robinson-Rechavi M."/>
            <person name="Bouchez O."/>
            <person name="Lampietro C."/>
            <person name="Lopez Roques C."/>
            <person name="Donnadieu C."/>
            <person name="Postlethwait J."/>
            <person name="Bobe J."/>
            <person name="Dillon D."/>
            <person name="Chandos A."/>
            <person name="von Hippel F."/>
            <person name="Guiguen Y."/>
        </authorList>
    </citation>
    <scope>NUCLEOTIDE SEQUENCE</scope>
    <source>
        <strain evidence="1">YG-Jan2019</strain>
    </source>
</reference>
<evidence type="ECO:0000313" key="2">
    <source>
        <dbReference type="Proteomes" id="UP001157502"/>
    </source>
</evidence>
<organism evidence="1 2">
    <name type="scientific">Dallia pectoralis</name>
    <name type="common">Alaska blackfish</name>
    <dbReference type="NCBI Taxonomy" id="75939"/>
    <lineage>
        <taxon>Eukaryota</taxon>
        <taxon>Metazoa</taxon>
        <taxon>Chordata</taxon>
        <taxon>Craniata</taxon>
        <taxon>Vertebrata</taxon>
        <taxon>Euteleostomi</taxon>
        <taxon>Actinopterygii</taxon>
        <taxon>Neopterygii</taxon>
        <taxon>Teleostei</taxon>
        <taxon>Protacanthopterygii</taxon>
        <taxon>Esociformes</taxon>
        <taxon>Umbridae</taxon>
        <taxon>Dallia</taxon>
    </lineage>
</organism>
<sequence>MDSDWVADDCTDWSVDYLKYKVLLGEPVRIKCALFYGYIRANYTHSQSVGLSLMWYKSTGHGDFEEPISFDGIRMSKEEDAIWFRPTELHDGGHYSCVLRNSTYCMKVSMALTVAENDTDLCYNSKMRYFEKAELSKSKEITCPDIEDYVQSGKESDVVWYKECKPKQWRQSIAMRRDILSIREVREDDIGNYTCELQFGSFLVRRTTELSVTVSQSDTCIVRAEVAAFRRMIRTSRRKVPPGLNLCLLAEQKGTRLGGTFSGCHSSRRRHGNAANNPPACPLTPRRAPPVCRSLPPPLSLVP</sequence>
<accession>A0ACC2GKQ6</accession>
<protein>
    <submittedName>
        <fullName evidence="1">Uncharacterized protein</fullName>
    </submittedName>
</protein>
<gene>
    <name evidence="1" type="ORF">DPEC_G00155380</name>
</gene>
<proteinExistence type="predicted"/>
<keyword evidence="2" id="KW-1185">Reference proteome</keyword>
<dbReference type="EMBL" id="CM055739">
    <property type="protein sequence ID" value="KAJ8004110.1"/>
    <property type="molecule type" value="Genomic_DNA"/>
</dbReference>
<evidence type="ECO:0000313" key="1">
    <source>
        <dbReference type="EMBL" id="KAJ8004110.1"/>
    </source>
</evidence>
<comment type="caution">
    <text evidence="1">The sequence shown here is derived from an EMBL/GenBank/DDBJ whole genome shotgun (WGS) entry which is preliminary data.</text>
</comment>
<dbReference type="Proteomes" id="UP001157502">
    <property type="component" value="Chromosome 12"/>
</dbReference>